<protein>
    <recommendedName>
        <fullName evidence="1">non-specific serine/threonine protein kinase</fullName>
        <ecNumber evidence="1">2.7.11.1</ecNumber>
    </recommendedName>
</protein>
<dbReference type="EC" id="2.7.11.1" evidence="1"/>
<comment type="similarity">
    <text evidence="9">Belongs to the protein kinase superfamily.</text>
</comment>
<dbReference type="PANTHER" id="PTHR24346">
    <property type="entry name" value="MAP/MICROTUBULE AFFINITY-REGULATING KINASE"/>
    <property type="match status" value="1"/>
</dbReference>
<dbReference type="Gene3D" id="1.10.510.10">
    <property type="entry name" value="Transferase(Phosphotransferase) domain 1"/>
    <property type="match status" value="1"/>
</dbReference>
<evidence type="ECO:0000313" key="11">
    <source>
        <dbReference type="EMBL" id="PRP86257.1"/>
    </source>
</evidence>
<keyword evidence="4 11" id="KW-0808">Transferase</keyword>
<evidence type="ECO:0000256" key="8">
    <source>
        <dbReference type="PROSITE-ProRule" id="PRU10141"/>
    </source>
</evidence>
<dbReference type="AlphaFoldDB" id="A0A2P6NQM7"/>
<feature type="binding site" evidence="8">
    <location>
        <position position="96"/>
    </location>
    <ligand>
        <name>ATP</name>
        <dbReference type="ChEBI" id="CHEBI:30616"/>
    </ligand>
</feature>
<accession>A0A2P6NQM7</accession>
<dbReference type="PROSITE" id="PS50011">
    <property type="entry name" value="PROTEIN_KINASE_DOM"/>
    <property type="match status" value="1"/>
</dbReference>
<evidence type="ECO:0000256" key="9">
    <source>
        <dbReference type="RuleBase" id="RU000304"/>
    </source>
</evidence>
<dbReference type="Pfam" id="PF00069">
    <property type="entry name" value="Pkinase"/>
    <property type="match status" value="1"/>
</dbReference>
<dbReference type="GO" id="GO:0035556">
    <property type="term" value="P:intracellular signal transduction"/>
    <property type="evidence" value="ECO:0007669"/>
    <property type="project" value="TreeGrafter"/>
</dbReference>
<dbReference type="GO" id="GO:0004674">
    <property type="term" value="F:protein serine/threonine kinase activity"/>
    <property type="evidence" value="ECO:0007669"/>
    <property type="project" value="UniProtKB-KW"/>
</dbReference>
<comment type="catalytic activity">
    <reaction evidence="6">
        <text>L-threonyl-[protein] + ATP = O-phospho-L-threonyl-[protein] + ADP + H(+)</text>
        <dbReference type="Rhea" id="RHEA:46608"/>
        <dbReference type="Rhea" id="RHEA-COMP:11060"/>
        <dbReference type="Rhea" id="RHEA-COMP:11605"/>
        <dbReference type="ChEBI" id="CHEBI:15378"/>
        <dbReference type="ChEBI" id="CHEBI:30013"/>
        <dbReference type="ChEBI" id="CHEBI:30616"/>
        <dbReference type="ChEBI" id="CHEBI:61977"/>
        <dbReference type="ChEBI" id="CHEBI:456216"/>
        <dbReference type="EC" id="2.7.11.1"/>
    </reaction>
</comment>
<dbReference type="STRING" id="1890364.A0A2P6NQM7"/>
<dbReference type="PROSITE" id="PS00108">
    <property type="entry name" value="PROTEIN_KINASE_ST"/>
    <property type="match status" value="1"/>
</dbReference>
<dbReference type="InParanoid" id="A0A2P6NQM7"/>
<dbReference type="Proteomes" id="UP000241769">
    <property type="component" value="Unassembled WGS sequence"/>
</dbReference>
<gene>
    <name evidence="11" type="ORF">PROFUN_05398</name>
</gene>
<proteinExistence type="inferred from homology"/>
<comment type="catalytic activity">
    <reaction evidence="7">
        <text>L-seryl-[protein] + ATP = O-phospho-L-seryl-[protein] + ADP + H(+)</text>
        <dbReference type="Rhea" id="RHEA:17989"/>
        <dbReference type="Rhea" id="RHEA-COMP:9863"/>
        <dbReference type="Rhea" id="RHEA-COMP:11604"/>
        <dbReference type="ChEBI" id="CHEBI:15378"/>
        <dbReference type="ChEBI" id="CHEBI:29999"/>
        <dbReference type="ChEBI" id="CHEBI:30616"/>
        <dbReference type="ChEBI" id="CHEBI:83421"/>
        <dbReference type="ChEBI" id="CHEBI:456216"/>
        <dbReference type="EC" id="2.7.11.1"/>
    </reaction>
</comment>
<evidence type="ECO:0000256" key="1">
    <source>
        <dbReference type="ARBA" id="ARBA00012513"/>
    </source>
</evidence>
<keyword evidence="3 8" id="KW-0547">Nucleotide-binding</keyword>
<evidence type="ECO:0000256" key="2">
    <source>
        <dbReference type="ARBA" id="ARBA00022527"/>
    </source>
</evidence>
<dbReference type="SMART" id="SM00220">
    <property type="entry name" value="S_TKc"/>
    <property type="match status" value="1"/>
</dbReference>
<dbReference type="InterPro" id="IPR017441">
    <property type="entry name" value="Protein_kinase_ATP_BS"/>
</dbReference>
<dbReference type="InterPro" id="IPR011009">
    <property type="entry name" value="Kinase-like_dom_sf"/>
</dbReference>
<dbReference type="SUPFAM" id="SSF56112">
    <property type="entry name" value="Protein kinase-like (PK-like)"/>
    <property type="match status" value="1"/>
</dbReference>
<dbReference type="OrthoDB" id="63267at2759"/>
<dbReference type="GO" id="GO:0005524">
    <property type="term" value="F:ATP binding"/>
    <property type="evidence" value="ECO:0007669"/>
    <property type="project" value="UniProtKB-UniRule"/>
</dbReference>
<dbReference type="PROSITE" id="PS00107">
    <property type="entry name" value="PROTEIN_KINASE_ATP"/>
    <property type="match status" value="1"/>
</dbReference>
<feature type="domain" description="Protein kinase" evidence="10">
    <location>
        <begin position="69"/>
        <end position="316"/>
    </location>
</feature>
<keyword evidence="5 8" id="KW-0067">ATP-binding</keyword>
<keyword evidence="12" id="KW-1185">Reference proteome</keyword>
<dbReference type="EMBL" id="MDYQ01000033">
    <property type="protein sequence ID" value="PRP86257.1"/>
    <property type="molecule type" value="Genomic_DNA"/>
</dbReference>
<dbReference type="InterPro" id="IPR008271">
    <property type="entry name" value="Ser/Thr_kinase_AS"/>
</dbReference>
<comment type="caution">
    <text evidence="11">The sequence shown here is derived from an EMBL/GenBank/DDBJ whole genome shotgun (WGS) entry which is preliminary data.</text>
</comment>
<name>A0A2P6NQM7_9EUKA</name>
<evidence type="ECO:0000256" key="4">
    <source>
        <dbReference type="ARBA" id="ARBA00022777"/>
    </source>
</evidence>
<sequence>MSVIADVSFISAREDRGRGPYAFSGGFVLIPEAGVRRPCGSLRGMFNNWLGSVSQFPRKKMRSIDGSQLEIKERIGEGGFGSVFRASHGAGEVVLKKMTKSNSRSMETVARKEFHLGMKLRHPNIVRMRGSFDTATDHCLVMDVVQGCNLFDFLEDNRFDHVPEERVRRMMKGLVKGLEYSHSQGIAHLDIKPENIMVGADDRLTLIDFGLANETSGLCLQFNGSSDYAPPEVWRKVPYKAAGADVWSLGVVLFILLTGRLPFDPEDVPFMTVAPTLEWPEDIDITDDAKELSEWMLQLRPKARPTMRQVLKHSWLRSTSIFSKRRWSWGKITQ</sequence>
<evidence type="ECO:0000256" key="6">
    <source>
        <dbReference type="ARBA" id="ARBA00047899"/>
    </source>
</evidence>
<evidence type="ECO:0000256" key="3">
    <source>
        <dbReference type="ARBA" id="ARBA00022741"/>
    </source>
</evidence>
<dbReference type="InterPro" id="IPR000719">
    <property type="entry name" value="Prot_kinase_dom"/>
</dbReference>
<dbReference type="PANTHER" id="PTHR24346:SF75">
    <property type="entry name" value="AURORA KINASE"/>
    <property type="match status" value="1"/>
</dbReference>
<organism evidence="11 12">
    <name type="scientific">Planoprotostelium fungivorum</name>
    <dbReference type="NCBI Taxonomy" id="1890364"/>
    <lineage>
        <taxon>Eukaryota</taxon>
        <taxon>Amoebozoa</taxon>
        <taxon>Evosea</taxon>
        <taxon>Variosea</taxon>
        <taxon>Cavosteliida</taxon>
        <taxon>Cavosteliaceae</taxon>
        <taxon>Planoprotostelium</taxon>
    </lineage>
</organism>
<keyword evidence="2 9" id="KW-0723">Serine/threonine-protein kinase</keyword>
<reference evidence="11 12" key="1">
    <citation type="journal article" date="2018" name="Genome Biol. Evol.">
        <title>Multiple Roots of Fruiting Body Formation in Amoebozoa.</title>
        <authorList>
            <person name="Hillmann F."/>
            <person name="Forbes G."/>
            <person name="Novohradska S."/>
            <person name="Ferling I."/>
            <person name="Riege K."/>
            <person name="Groth M."/>
            <person name="Westermann M."/>
            <person name="Marz M."/>
            <person name="Spaller T."/>
            <person name="Winckler T."/>
            <person name="Schaap P."/>
            <person name="Glockner G."/>
        </authorList>
    </citation>
    <scope>NUCLEOTIDE SEQUENCE [LARGE SCALE GENOMIC DNA]</scope>
    <source>
        <strain evidence="11 12">Jena</strain>
    </source>
</reference>
<evidence type="ECO:0000259" key="10">
    <source>
        <dbReference type="PROSITE" id="PS50011"/>
    </source>
</evidence>
<dbReference type="GO" id="GO:0005737">
    <property type="term" value="C:cytoplasm"/>
    <property type="evidence" value="ECO:0007669"/>
    <property type="project" value="TreeGrafter"/>
</dbReference>
<dbReference type="FunFam" id="1.10.510.10:FF:000571">
    <property type="entry name" value="Maternal embryonic leucine zipper kinase"/>
    <property type="match status" value="1"/>
</dbReference>
<evidence type="ECO:0000313" key="12">
    <source>
        <dbReference type="Proteomes" id="UP000241769"/>
    </source>
</evidence>
<keyword evidence="4 11" id="KW-0418">Kinase</keyword>
<evidence type="ECO:0000256" key="5">
    <source>
        <dbReference type="ARBA" id="ARBA00022840"/>
    </source>
</evidence>
<evidence type="ECO:0000256" key="7">
    <source>
        <dbReference type="ARBA" id="ARBA00048679"/>
    </source>
</evidence>